<evidence type="ECO:0000313" key="2">
    <source>
        <dbReference type="EMBL" id="KAF6725423.1"/>
    </source>
</evidence>
<gene>
    <name evidence="2" type="ORF">FQA47_008246</name>
</gene>
<feature type="compositionally biased region" description="Polar residues" evidence="1">
    <location>
        <begin position="60"/>
        <end position="69"/>
    </location>
</feature>
<dbReference type="AlphaFoldDB" id="A0A834CD43"/>
<feature type="compositionally biased region" description="Low complexity" evidence="1">
    <location>
        <begin position="35"/>
        <end position="44"/>
    </location>
</feature>
<feature type="compositionally biased region" description="Basic and acidic residues" evidence="1">
    <location>
        <begin position="45"/>
        <end position="55"/>
    </location>
</feature>
<evidence type="ECO:0000313" key="3">
    <source>
        <dbReference type="Proteomes" id="UP000646548"/>
    </source>
</evidence>
<dbReference type="EMBL" id="WKFB01000360">
    <property type="protein sequence ID" value="KAF6725423.1"/>
    <property type="molecule type" value="Genomic_DNA"/>
</dbReference>
<reference evidence="2" key="1">
    <citation type="journal article" name="BMC Genomics">
        <title>Long-read sequencing and de novo genome assembly of marine medaka (Oryzias melastigma).</title>
        <authorList>
            <person name="Liang P."/>
            <person name="Saqib H.S.A."/>
            <person name="Ni X."/>
            <person name="Shen Y."/>
        </authorList>
    </citation>
    <scope>NUCLEOTIDE SEQUENCE</scope>
    <source>
        <strain evidence="2">Bigg-433</strain>
    </source>
</reference>
<comment type="caution">
    <text evidence="2">The sequence shown here is derived from an EMBL/GenBank/DDBJ whole genome shotgun (WGS) entry which is preliminary data.</text>
</comment>
<feature type="region of interest" description="Disordered" evidence="1">
    <location>
        <begin position="1"/>
        <end position="122"/>
    </location>
</feature>
<sequence length="135" mass="14496">MRHVLHLSDMHYGSDEAENNKPPIQRSCSRPNVNASLAAAAKASSAKESRNESEGHPSAARSQASSSLESGRRNRNPPGHSYGLERERVVEREVLKGSKKEVEAEALQPSSSAVSSINANGEPDVEALLAKLRAL</sequence>
<feature type="compositionally biased region" description="Basic and acidic residues" evidence="1">
    <location>
        <begin position="83"/>
        <end position="103"/>
    </location>
</feature>
<protein>
    <submittedName>
        <fullName evidence="2">Uncharacterized protein</fullName>
    </submittedName>
</protein>
<name>A0A834CD43_ORYME</name>
<organism evidence="2 3">
    <name type="scientific">Oryzias melastigma</name>
    <name type="common">Marine medaka</name>
    <dbReference type="NCBI Taxonomy" id="30732"/>
    <lineage>
        <taxon>Eukaryota</taxon>
        <taxon>Metazoa</taxon>
        <taxon>Chordata</taxon>
        <taxon>Craniata</taxon>
        <taxon>Vertebrata</taxon>
        <taxon>Euteleostomi</taxon>
        <taxon>Actinopterygii</taxon>
        <taxon>Neopterygii</taxon>
        <taxon>Teleostei</taxon>
        <taxon>Neoteleostei</taxon>
        <taxon>Acanthomorphata</taxon>
        <taxon>Ovalentaria</taxon>
        <taxon>Atherinomorphae</taxon>
        <taxon>Beloniformes</taxon>
        <taxon>Adrianichthyidae</taxon>
        <taxon>Oryziinae</taxon>
        <taxon>Oryzias</taxon>
    </lineage>
</organism>
<feature type="compositionally biased region" description="Basic and acidic residues" evidence="1">
    <location>
        <begin position="1"/>
        <end position="14"/>
    </location>
</feature>
<feature type="compositionally biased region" description="Polar residues" evidence="1">
    <location>
        <begin position="108"/>
        <end position="119"/>
    </location>
</feature>
<proteinExistence type="predicted"/>
<evidence type="ECO:0000256" key="1">
    <source>
        <dbReference type="SAM" id="MobiDB-lite"/>
    </source>
</evidence>
<dbReference type="Proteomes" id="UP000646548">
    <property type="component" value="Unassembled WGS sequence"/>
</dbReference>
<accession>A0A834CD43</accession>